<evidence type="ECO:0000256" key="1">
    <source>
        <dbReference type="SAM" id="MobiDB-lite"/>
    </source>
</evidence>
<evidence type="ECO:0000313" key="3">
    <source>
        <dbReference type="Proteomes" id="UP000002640"/>
    </source>
</evidence>
<dbReference type="KEGG" id="psoj:PHYSODRAFT_505472"/>
<proteinExistence type="predicted"/>
<dbReference type="InParanoid" id="G4ZKR0"/>
<keyword evidence="3" id="KW-1185">Reference proteome</keyword>
<organism evidence="2 3">
    <name type="scientific">Phytophthora sojae (strain P6497)</name>
    <name type="common">Soybean stem and root rot agent</name>
    <name type="synonym">Phytophthora megasperma f. sp. glycines</name>
    <dbReference type="NCBI Taxonomy" id="1094619"/>
    <lineage>
        <taxon>Eukaryota</taxon>
        <taxon>Sar</taxon>
        <taxon>Stramenopiles</taxon>
        <taxon>Oomycota</taxon>
        <taxon>Peronosporomycetes</taxon>
        <taxon>Peronosporales</taxon>
        <taxon>Peronosporaceae</taxon>
        <taxon>Phytophthora</taxon>
    </lineage>
</organism>
<gene>
    <name evidence="2" type="ORF">PHYSODRAFT_505472</name>
</gene>
<sequence>MMRHIMNGIEAKLDAPMPEIRDKKHAIELYNIGYGTLRLKPSKRKRSAEQLKLTTVLRLIRQADQERNEEDTQPPKRQRHTSQSGCPRLASR</sequence>
<feature type="region of interest" description="Disordered" evidence="1">
    <location>
        <begin position="62"/>
        <end position="92"/>
    </location>
</feature>
<dbReference type="RefSeq" id="XP_009528255.1">
    <property type="nucleotide sequence ID" value="XM_009529960.1"/>
</dbReference>
<dbReference type="EMBL" id="JH159155">
    <property type="protein sequence ID" value="EGZ14506.1"/>
    <property type="molecule type" value="Genomic_DNA"/>
</dbReference>
<evidence type="ECO:0000313" key="2">
    <source>
        <dbReference type="EMBL" id="EGZ14506.1"/>
    </source>
</evidence>
<dbReference type="Proteomes" id="UP000002640">
    <property type="component" value="Unassembled WGS sequence"/>
</dbReference>
<name>G4ZKR0_PHYSP</name>
<protein>
    <submittedName>
        <fullName evidence="2">Uncharacterized protein</fullName>
    </submittedName>
</protein>
<accession>G4ZKR0</accession>
<dbReference type="AlphaFoldDB" id="G4ZKR0"/>
<reference evidence="2 3" key="1">
    <citation type="journal article" date="2006" name="Science">
        <title>Phytophthora genome sequences uncover evolutionary origins and mechanisms of pathogenesis.</title>
        <authorList>
            <person name="Tyler B.M."/>
            <person name="Tripathy S."/>
            <person name="Zhang X."/>
            <person name="Dehal P."/>
            <person name="Jiang R.H."/>
            <person name="Aerts A."/>
            <person name="Arredondo F.D."/>
            <person name="Baxter L."/>
            <person name="Bensasson D."/>
            <person name="Beynon J.L."/>
            <person name="Chapman J."/>
            <person name="Damasceno C.M."/>
            <person name="Dorrance A.E."/>
            <person name="Dou D."/>
            <person name="Dickerman A.W."/>
            <person name="Dubchak I.L."/>
            <person name="Garbelotto M."/>
            <person name="Gijzen M."/>
            <person name="Gordon S.G."/>
            <person name="Govers F."/>
            <person name="Grunwald N.J."/>
            <person name="Huang W."/>
            <person name="Ivors K.L."/>
            <person name="Jones R.W."/>
            <person name="Kamoun S."/>
            <person name="Krampis K."/>
            <person name="Lamour K.H."/>
            <person name="Lee M.K."/>
            <person name="McDonald W.H."/>
            <person name="Medina M."/>
            <person name="Meijer H.J."/>
            <person name="Nordberg E.K."/>
            <person name="Maclean D.J."/>
            <person name="Ospina-Giraldo M.D."/>
            <person name="Morris P.F."/>
            <person name="Phuntumart V."/>
            <person name="Putnam N.H."/>
            <person name="Rash S."/>
            <person name="Rose J.K."/>
            <person name="Sakihama Y."/>
            <person name="Salamov A.A."/>
            <person name="Savidor A."/>
            <person name="Scheuring C.F."/>
            <person name="Smith B.M."/>
            <person name="Sobral B.W."/>
            <person name="Terry A."/>
            <person name="Torto-Alalibo T.A."/>
            <person name="Win J."/>
            <person name="Xu Z."/>
            <person name="Zhang H."/>
            <person name="Grigoriev I.V."/>
            <person name="Rokhsar D.S."/>
            <person name="Boore J.L."/>
        </authorList>
    </citation>
    <scope>NUCLEOTIDE SEQUENCE [LARGE SCALE GENOMIC DNA]</scope>
    <source>
        <strain evidence="2 3">P6497</strain>
    </source>
</reference>
<dbReference type="GeneID" id="20658492"/>